<proteinExistence type="inferred from homology"/>
<accession>A0ABR4J7K5</accession>
<keyword evidence="4 9" id="KW-0812">Transmembrane</keyword>
<dbReference type="InterPro" id="IPR050360">
    <property type="entry name" value="MFS_Sugar_Transporters"/>
</dbReference>
<dbReference type="NCBIfam" id="TIGR00879">
    <property type="entry name" value="SP"/>
    <property type="match status" value="1"/>
</dbReference>
<keyword evidence="3 7" id="KW-0813">Transport</keyword>
<feature type="transmembrane region" description="Helical" evidence="9">
    <location>
        <begin position="444"/>
        <end position="462"/>
    </location>
</feature>
<dbReference type="SUPFAM" id="SSF103473">
    <property type="entry name" value="MFS general substrate transporter"/>
    <property type="match status" value="1"/>
</dbReference>
<comment type="caution">
    <text evidence="11">The sequence shown here is derived from an EMBL/GenBank/DDBJ whole genome shotgun (WGS) entry which is preliminary data.</text>
</comment>
<evidence type="ECO:0000256" key="2">
    <source>
        <dbReference type="ARBA" id="ARBA00010992"/>
    </source>
</evidence>
<dbReference type="InterPro" id="IPR003663">
    <property type="entry name" value="Sugar/inositol_transpt"/>
</dbReference>
<dbReference type="InterPro" id="IPR036259">
    <property type="entry name" value="MFS_trans_sf"/>
</dbReference>
<evidence type="ECO:0000256" key="1">
    <source>
        <dbReference type="ARBA" id="ARBA00004141"/>
    </source>
</evidence>
<keyword evidence="12" id="KW-1185">Reference proteome</keyword>
<dbReference type="EMBL" id="JBFXLU010000189">
    <property type="protein sequence ID" value="KAL2835940.1"/>
    <property type="molecule type" value="Genomic_DNA"/>
</dbReference>
<gene>
    <name evidence="11" type="ORF">BJY01DRAFT_258829</name>
</gene>
<comment type="similarity">
    <text evidence="2 7">Belongs to the major facilitator superfamily. Sugar transporter (TC 2.A.1.1) family.</text>
</comment>
<name>A0ABR4J7K5_9EURO</name>
<feature type="transmembrane region" description="Helical" evidence="9">
    <location>
        <begin position="156"/>
        <end position="178"/>
    </location>
</feature>
<evidence type="ECO:0000256" key="4">
    <source>
        <dbReference type="ARBA" id="ARBA00022692"/>
    </source>
</evidence>
<feature type="transmembrane region" description="Helical" evidence="9">
    <location>
        <begin position="65"/>
        <end position="89"/>
    </location>
</feature>
<feature type="transmembrane region" description="Helical" evidence="9">
    <location>
        <begin position="374"/>
        <end position="397"/>
    </location>
</feature>
<dbReference type="PANTHER" id="PTHR48022">
    <property type="entry name" value="PLASTIDIC GLUCOSE TRANSPORTER 4"/>
    <property type="match status" value="1"/>
</dbReference>
<evidence type="ECO:0000313" key="12">
    <source>
        <dbReference type="Proteomes" id="UP001610446"/>
    </source>
</evidence>
<evidence type="ECO:0000259" key="10">
    <source>
        <dbReference type="PROSITE" id="PS50850"/>
    </source>
</evidence>
<dbReference type="Gene3D" id="1.20.1250.20">
    <property type="entry name" value="MFS general substrate transporter like domains"/>
    <property type="match status" value="1"/>
</dbReference>
<comment type="subcellular location">
    <subcellularLocation>
        <location evidence="1">Membrane</location>
        <topology evidence="1">Multi-pass membrane protein</topology>
    </subcellularLocation>
</comment>
<dbReference type="InterPro" id="IPR020846">
    <property type="entry name" value="MFS_dom"/>
</dbReference>
<evidence type="ECO:0000256" key="5">
    <source>
        <dbReference type="ARBA" id="ARBA00022989"/>
    </source>
</evidence>
<organism evidence="11 12">
    <name type="scientific">Aspergillus pseudoustus</name>
    <dbReference type="NCBI Taxonomy" id="1810923"/>
    <lineage>
        <taxon>Eukaryota</taxon>
        <taxon>Fungi</taxon>
        <taxon>Dikarya</taxon>
        <taxon>Ascomycota</taxon>
        <taxon>Pezizomycotina</taxon>
        <taxon>Eurotiomycetes</taxon>
        <taxon>Eurotiomycetidae</taxon>
        <taxon>Eurotiales</taxon>
        <taxon>Aspergillaceae</taxon>
        <taxon>Aspergillus</taxon>
        <taxon>Aspergillus subgen. Nidulantes</taxon>
    </lineage>
</organism>
<keyword evidence="6 9" id="KW-0472">Membrane</keyword>
<dbReference type="Proteomes" id="UP001610446">
    <property type="component" value="Unassembled WGS sequence"/>
</dbReference>
<keyword evidence="5 9" id="KW-1133">Transmembrane helix</keyword>
<evidence type="ECO:0000256" key="3">
    <source>
        <dbReference type="ARBA" id="ARBA00022448"/>
    </source>
</evidence>
<feature type="transmembrane region" description="Helical" evidence="9">
    <location>
        <begin position="12"/>
        <end position="35"/>
    </location>
</feature>
<feature type="transmembrane region" description="Helical" evidence="9">
    <location>
        <begin position="409"/>
        <end position="432"/>
    </location>
</feature>
<dbReference type="InterPro" id="IPR005828">
    <property type="entry name" value="MFS_sugar_transport-like"/>
</dbReference>
<protein>
    <submittedName>
        <fullName evidence="11">General substrate transporter</fullName>
    </submittedName>
</protein>
<feature type="transmembrane region" description="Helical" evidence="9">
    <location>
        <begin position="346"/>
        <end position="362"/>
    </location>
</feature>
<dbReference type="Pfam" id="PF00083">
    <property type="entry name" value="Sugar_tr"/>
    <property type="match status" value="1"/>
</dbReference>
<dbReference type="PANTHER" id="PTHR48022:SF2">
    <property type="entry name" value="PLASTIDIC GLUCOSE TRANSPORTER 4"/>
    <property type="match status" value="1"/>
</dbReference>
<evidence type="ECO:0000313" key="11">
    <source>
        <dbReference type="EMBL" id="KAL2835940.1"/>
    </source>
</evidence>
<feature type="transmembrane region" description="Helical" evidence="9">
    <location>
        <begin position="312"/>
        <end position="334"/>
    </location>
</feature>
<feature type="transmembrane region" description="Helical" evidence="9">
    <location>
        <begin position="190"/>
        <end position="212"/>
    </location>
</feature>
<reference evidence="11 12" key="1">
    <citation type="submission" date="2024-07" db="EMBL/GenBank/DDBJ databases">
        <title>Section-level genome sequencing and comparative genomics of Aspergillus sections Usti and Cavernicolus.</title>
        <authorList>
            <consortium name="Lawrence Berkeley National Laboratory"/>
            <person name="Nybo J.L."/>
            <person name="Vesth T.C."/>
            <person name="Theobald S."/>
            <person name="Frisvad J.C."/>
            <person name="Larsen T.O."/>
            <person name="Kjaerboelling I."/>
            <person name="Rothschild-Mancinelli K."/>
            <person name="Lyhne E.K."/>
            <person name="Kogle M.E."/>
            <person name="Barry K."/>
            <person name="Clum A."/>
            <person name="Na H."/>
            <person name="Ledsgaard L."/>
            <person name="Lin J."/>
            <person name="Lipzen A."/>
            <person name="Kuo A."/>
            <person name="Riley R."/>
            <person name="Mondo S."/>
            <person name="Labutti K."/>
            <person name="Haridas S."/>
            <person name="Pangalinan J."/>
            <person name="Salamov A.A."/>
            <person name="Simmons B.A."/>
            <person name="Magnuson J.K."/>
            <person name="Chen J."/>
            <person name="Drula E."/>
            <person name="Henrissat B."/>
            <person name="Wiebenga A."/>
            <person name="Lubbers R.J."/>
            <person name="Gomes A.C."/>
            <person name="Makela M.R."/>
            <person name="Stajich J."/>
            <person name="Grigoriev I.V."/>
            <person name="Mortensen U.H."/>
            <person name="De Vries R.P."/>
            <person name="Baker S.E."/>
            <person name="Andersen M.R."/>
        </authorList>
    </citation>
    <scope>NUCLEOTIDE SEQUENCE [LARGE SCALE GENOMIC DNA]</scope>
    <source>
        <strain evidence="11 12">CBS 123904</strain>
    </source>
</reference>
<dbReference type="PROSITE" id="PS50850">
    <property type="entry name" value="MFS"/>
    <property type="match status" value="1"/>
</dbReference>
<evidence type="ECO:0000256" key="7">
    <source>
        <dbReference type="RuleBase" id="RU003346"/>
    </source>
</evidence>
<evidence type="ECO:0000256" key="9">
    <source>
        <dbReference type="SAM" id="Phobius"/>
    </source>
</evidence>
<feature type="compositionally biased region" description="Basic and acidic residues" evidence="8">
    <location>
        <begin position="507"/>
        <end position="526"/>
    </location>
</feature>
<feature type="domain" description="Major facilitator superfamily (MFS) profile" evidence="10">
    <location>
        <begin position="24"/>
        <end position="466"/>
    </location>
</feature>
<evidence type="ECO:0000256" key="8">
    <source>
        <dbReference type="SAM" id="MobiDB-lite"/>
    </source>
</evidence>
<sequence length="526" mass="56884">MAGGGKLYVPKEAWADCTIPLILICLLFSMGSIFFGDDGASFGGVQTFDPFLRKFGSWSEEKERYAIPTHIVSLMNSLPLIGKFLGAVIVGPMIERWGHRLSMAITCCVQIVGTVIQVTSNTPAQFVVGRMLIYGAVGLVENVVPTYESEICPAPLRGFCVGSIQLFLTFGSLVAGVVNEGLSRLTTDAGWMVATGIQAVPALIILSGLYFTPNSPRWLLSKNRRSEALKALKVFRPKRAADEGLCELEIIALENSDNRSNKGPWKALFNVSNRRRTAIALAIMSLQQLTGVTFSSSYGPTFYKQVGLGDKAFAYAAINNGVSVVTAIMGMYMFDVFGRRDLTFHGCYLQALFLCLIGGLGAKANRSTSDTNGMVASFILYAAILHATLGPAAYITAAEVGTATLREKTMALSTAWNVVVGFVVVYTTPYLLSKPGANLGAKLGYVWGGCAAVGAVWAWFFMPELKGRSLEEIDELFDAGLPAWKFNEYECTGINRDVLESYQAKVRGPDEGEDGKGGERVELETV</sequence>
<evidence type="ECO:0000256" key="6">
    <source>
        <dbReference type="ARBA" id="ARBA00023136"/>
    </source>
</evidence>
<feature type="region of interest" description="Disordered" evidence="8">
    <location>
        <begin position="505"/>
        <end position="526"/>
    </location>
</feature>